<keyword evidence="7" id="KW-0521">NADP</keyword>
<dbReference type="PRINTS" id="PR00081">
    <property type="entry name" value="GDHRDH"/>
</dbReference>
<dbReference type="PANTHER" id="PTHR24320:SF282">
    <property type="entry name" value="WW DOMAIN-CONTAINING OXIDOREDUCTASE"/>
    <property type="match status" value="1"/>
</dbReference>
<sequence length="409" mass="46115">MAATLDNIVDTDSEDELPPGWEERVTFEGKVYYANHATKSTQWTHPVSGKKKIVKGDLPHGWEMKISEDGTVYYVDHINEKTTFTDPRLAFAEEVVDTPNDFRQRFDGNSNGMQVLQGLDFTGKYAIVTGANCGIGFETARSLALHGAFVILACRNVESANEACQKILDERPIAKVEVMPLDLASLKSVRYFSETYKCRKWPLHILILNAGVFGLPHVLTEDNIETVFQVNHLAHFYLTMLLKDVLISSKPARVVVVSSESHRFASLTTENMTEDELSPPQSHYSHMKAYNNSKLCNVLFSNELNRRLLPLGVATNALHPGNMMSSQLARNWWFYKLIFTFVRPFTKSMQQGCATTLYCAAVPELQGIGGMYFNNCCRCQPSEKSGDVKLIKKLWEISVKMLNDRSFTC</sequence>
<dbReference type="SUPFAM" id="SSF51735">
    <property type="entry name" value="NAD(P)-binding Rossmann-fold domains"/>
    <property type="match status" value="1"/>
</dbReference>
<dbReference type="SMART" id="SM00456">
    <property type="entry name" value="WW"/>
    <property type="match status" value="2"/>
</dbReference>
<dbReference type="GO" id="GO:0006915">
    <property type="term" value="P:apoptotic process"/>
    <property type="evidence" value="ECO:0007669"/>
    <property type="project" value="UniProtKB-KW"/>
</dbReference>
<evidence type="ECO:0000259" key="11">
    <source>
        <dbReference type="PROSITE" id="PS50020"/>
    </source>
</evidence>
<keyword evidence="12" id="KW-1185">Reference proteome</keyword>
<dbReference type="CDD" id="cd00201">
    <property type="entry name" value="WW"/>
    <property type="match status" value="2"/>
</dbReference>
<dbReference type="GO" id="GO:0005794">
    <property type="term" value="C:Golgi apparatus"/>
    <property type="evidence" value="ECO:0007669"/>
    <property type="project" value="UniProtKB-SubCell"/>
</dbReference>
<dbReference type="SUPFAM" id="SSF51045">
    <property type="entry name" value="WW domain"/>
    <property type="match status" value="2"/>
</dbReference>
<proteinExistence type="inferred from homology"/>
<evidence type="ECO:0000313" key="12">
    <source>
        <dbReference type="Proteomes" id="UP000515154"/>
    </source>
</evidence>
<dbReference type="InterPro" id="IPR036020">
    <property type="entry name" value="WW_dom_sf"/>
</dbReference>
<evidence type="ECO:0000313" key="14">
    <source>
        <dbReference type="RefSeq" id="XP_036366470.1"/>
    </source>
</evidence>
<dbReference type="Gene3D" id="3.40.50.720">
    <property type="entry name" value="NAD(P)-binding Rossmann-like Domain"/>
    <property type="match status" value="1"/>
</dbReference>
<gene>
    <name evidence="13 14" type="primary">LOC115220910</name>
</gene>
<dbReference type="GO" id="GO:0016055">
    <property type="term" value="P:Wnt signaling pathway"/>
    <property type="evidence" value="ECO:0007669"/>
    <property type="project" value="UniProtKB-KW"/>
</dbReference>
<evidence type="ECO:0000256" key="5">
    <source>
        <dbReference type="ARBA" id="ARBA00022687"/>
    </source>
</evidence>
<dbReference type="InterPro" id="IPR002347">
    <property type="entry name" value="SDR_fam"/>
</dbReference>
<evidence type="ECO:0000256" key="2">
    <source>
        <dbReference type="ARBA" id="ARBA00004555"/>
    </source>
</evidence>
<dbReference type="PROSITE" id="PS50020">
    <property type="entry name" value="WW_DOMAIN_2"/>
    <property type="match status" value="2"/>
</dbReference>
<evidence type="ECO:0000256" key="3">
    <source>
        <dbReference type="ARBA" id="ARBA00006484"/>
    </source>
</evidence>
<keyword evidence="10" id="KW-0458">Lysosome</keyword>
<dbReference type="Proteomes" id="UP000515154">
    <property type="component" value="Linkage group LG17"/>
</dbReference>
<feature type="domain" description="WW" evidence="11">
    <location>
        <begin position="56"/>
        <end position="89"/>
    </location>
</feature>
<evidence type="ECO:0000256" key="4">
    <source>
        <dbReference type="ARBA" id="ARBA00016094"/>
    </source>
</evidence>
<evidence type="ECO:0000256" key="8">
    <source>
        <dbReference type="ARBA" id="ARBA00023002"/>
    </source>
</evidence>
<keyword evidence="9" id="KW-0333">Golgi apparatus</keyword>
<evidence type="ECO:0000256" key="6">
    <source>
        <dbReference type="ARBA" id="ARBA00022703"/>
    </source>
</evidence>
<protein>
    <recommendedName>
        <fullName evidence="4">WW domain-containing oxidoreductase</fullName>
    </recommendedName>
</protein>
<dbReference type="Gene3D" id="2.20.70.10">
    <property type="match status" value="2"/>
</dbReference>
<dbReference type="Pfam" id="PF00397">
    <property type="entry name" value="WW"/>
    <property type="match status" value="2"/>
</dbReference>
<dbReference type="GO" id="GO:0005764">
    <property type="term" value="C:lysosome"/>
    <property type="evidence" value="ECO:0007669"/>
    <property type="project" value="UniProtKB-SubCell"/>
</dbReference>
<comment type="similarity">
    <text evidence="3">Belongs to the short-chain dehydrogenases/reductases (SDR) family.</text>
</comment>
<name>A0A6P7TB88_9MOLL</name>
<dbReference type="GO" id="GO:0016491">
    <property type="term" value="F:oxidoreductase activity"/>
    <property type="evidence" value="ECO:0007669"/>
    <property type="project" value="UniProtKB-KW"/>
</dbReference>
<dbReference type="AlphaFoldDB" id="A0A6P7TB88"/>
<keyword evidence="8" id="KW-0560">Oxidoreductase</keyword>
<keyword evidence="5" id="KW-0879">Wnt signaling pathway</keyword>
<reference evidence="13 14" key="1">
    <citation type="submission" date="2025-08" db="UniProtKB">
        <authorList>
            <consortium name="RefSeq"/>
        </authorList>
    </citation>
    <scope>IDENTIFICATION</scope>
</reference>
<organism evidence="12 13">
    <name type="scientific">Octopus sinensis</name>
    <name type="common">East Asian common octopus</name>
    <dbReference type="NCBI Taxonomy" id="2607531"/>
    <lineage>
        <taxon>Eukaryota</taxon>
        <taxon>Metazoa</taxon>
        <taxon>Spiralia</taxon>
        <taxon>Lophotrochozoa</taxon>
        <taxon>Mollusca</taxon>
        <taxon>Cephalopoda</taxon>
        <taxon>Coleoidea</taxon>
        <taxon>Octopodiformes</taxon>
        <taxon>Octopoda</taxon>
        <taxon>Incirrata</taxon>
        <taxon>Octopodidae</taxon>
        <taxon>Octopus</taxon>
    </lineage>
</organism>
<evidence type="ECO:0000256" key="7">
    <source>
        <dbReference type="ARBA" id="ARBA00022857"/>
    </source>
</evidence>
<dbReference type="PANTHER" id="PTHR24320">
    <property type="entry name" value="RETINOL DEHYDROGENASE"/>
    <property type="match status" value="1"/>
</dbReference>
<evidence type="ECO:0000256" key="1">
    <source>
        <dbReference type="ARBA" id="ARBA00004371"/>
    </source>
</evidence>
<dbReference type="KEGG" id="osn:115220910"/>
<accession>A0A6P7TB88</accession>
<dbReference type="RefSeq" id="XP_036366470.1">
    <property type="nucleotide sequence ID" value="XM_036510577.1"/>
</dbReference>
<evidence type="ECO:0000256" key="9">
    <source>
        <dbReference type="ARBA" id="ARBA00023034"/>
    </source>
</evidence>
<feature type="domain" description="WW" evidence="11">
    <location>
        <begin position="15"/>
        <end position="48"/>
    </location>
</feature>
<keyword evidence="6" id="KW-0053">Apoptosis</keyword>
<dbReference type="FunFam" id="3.40.50.720:FF:000353">
    <property type="entry name" value="WW domain-containing oxidoreductase"/>
    <property type="match status" value="1"/>
</dbReference>
<dbReference type="Pfam" id="PF00106">
    <property type="entry name" value="adh_short"/>
    <property type="match status" value="1"/>
</dbReference>
<evidence type="ECO:0000313" key="13">
    <source>
        <dbReference type="RefSeq" id="XP_029646971.1"/>
    </source>
</evidence>
<dbReference type="RefSeq" id="XP_029646971.1">
    <property type="nucleotide sequence ID" value="XM_029791111.2"/>
</dbReference>
<dbReference type="InterPro" id="IPR001202">
    <property type="entry name" value="WW_dom"/>
</dbReference>
<dbReference type="PROSITE" id="PS01159">
    <property type="entry name" value="WW_DOMAIN_1"/>
    <property type="match status" value="2"/>
</dbReference>
<dbReference type="InterPro" id="IPR036291">
    <property type="entry name" value="NAD(P)-bd_dom_sf"/>
</dbReference>
<evidence type="ECO:0000256" key="10">
    <source>
        <dbReference type="ARBA" id="ARBA00023228"/>
    </source>
</evidence>
<comment type="subcellular location">
    <subcellularLocation>
        <location evidence="2">Golgi apparatus</location>
    </subcellularLocation>
    <subcellularLocation>
        <location evidence="1">Lysosome</location>
    </subcellularLocation>
</comment>